<comment type="caution">
    <text evidence="2">The sequence shown here is derived from an EMBL/GenBank/DDBJ whole genome shotgun (WGS) entry which is preliminary data.</text>
</comment>
<evidence type="ECO:0000313" key="2">
    <source>
        <dbReference type="EMBL" id="PHQ35042.1"/>
    </source>
</evidence>
<dbReference type="EMBL" id="NIZW01000008">
    <property type="protein sequence ID" value="PHQ35042.1"/>
    <property type="molecule type" value="Genomic_DNA"/>
</dbReference>
<dbReference type="GeneID" id="90608769"/>
<sequence>MKMNWIKDFRGLSLAGLAAAAVVLAGCSKSDVVTEPGSSEPVAATNVDHSHGGWWCVEHGVPEGDCALCDKTLVSKFKEDGDWCDEHDRPESQCFICSPKRFDKFAATYEAKTGHKPPQPTE</sequence>
<gene>
    <name evidence="2" type="ORF">CEE69_11465</name>
</gene>
<name>A0A2G1W7M6_9BACT</name>
<accession>A0A2G1W7M6</accession>
<dbReference type="RefSeq" id="WP_099261001.1">
    <property type="nucleotide sequence ID" value="NZ_NIZW01000008.1"/>
</dbReference>
<protein>
    <submittedName>
        <fullName evidence="2">RND transporter</fullName>
    </submittedName>
</protein>
<dbReference type="AlphaFoldDB" id="A0A2G1W7M6"/>
<proteinExistence type="predicted"/>
<keyword evidence="3" id="KW-1185">Reference proteome</keyword>
<evidence type="ECO:0000313" key="3">
    <source>
        <dbReference type="Proteomes" id="UP000225740"/>
    </source>
</evidence>
<feature type="signal peptide" evidence="1">
    <location>
        <begin position="1"/>
        <end position="25"/>
    </location>
</feature>
<dbReference type="Proteomes" id="UP000225740">
    <property type="component" value="Unassembled WGS sequence"/>
</dbReference>
<keyword evidence="1" id="KW-0732">Signal</keyword>
<feature type="chain" id="PRO_5013746756" evidence="1">
    <location>
        <begin position="26"/>
        <end position="122"/>
    </location>
</feature>
<dbReference type="PROSITE" id="PS51257">
    <property type="entry name" value="PROKAR_LIPOPROTEIN"/>
    <property type="match status" value="1"/>
</dbReference>
<organism evidence="2 3">
    <name type="scientific">Rhodopirellula bahusiensis</name>
    <dbReference type="NCBI Taxonomy" id="2014065"/>
    <lineage>
        <taxon>Bacteria</taxon>
        <taxon>Pseudomonadati</taxon>
        <taxon>Planctomycetota</taxon>
        <taxon>Planctomycetia</taxon>
        <taxon>Pirellulales</taxon>
        <taxon>Pirellulaceae</taxon>
        <taxon>Rhodopirellula</taxon>
    </lineage>
</organism>
<evidence type="ECO:0000256" key="1">
    <source>
        <dbReference type="SAM" id="SignalP"/>
    </source>
</evidence>
<dbReference type="OrthoDB" id="5398179at2"/>
<reference evidence="2 3" key="1">
    <citation type="submission" date="2017-06" db="EMBL/GenBank/DDBJ databases">
        <title>Description of Rhodopirellula bahusiensis sp. nov.</title>
        <authorList>
            <person name="Kizina J."/>
            <person name="Harder J."/>
        </authorList>
    </citation>
    <scope>NUCLEOTIDE SEQUENCE [LARGE SCALE GENOMIC DNA]</scope>
    <source>
        <strain evidence="2 3">SWK21</strain>
    </source>
</reference>